<dbReference type="EMBL" id="BPQB01000023">
    <property type="protein sequence ID" value="GJE91806.1"/>
    <property type="molecule type" value="Genomic_DNA"/>
</dbReference>
<proteinExistence type="predicted"/>
<protein>
    <submittedName>
        <fullName evidence="1">Uncharacterized protein</fullName>
    </submittedName>
</protein>
<comment type="caution">
    <text evidence="1">The sequence shown here is derived from an EMBL/GenBank/DDBJ whole genome shotgun (WGS) entry which is preliminary data.</text>
</comment>
<gene>
    <name evidence="1" type="ORF">PsYK624_079570</name>
</gene>
<reference evidence="1 2" key="1">
    <citation type="submission" date="2021-08" db="EMBL/GenBank/DDBJ databases">
        <title>Draft Genome Sequence of Phanerochaete sordida strain YK-624.</title>
        <authorList>
            <person name="Mori T."/>
            <person name="Dohra H."/>
            <person name="Suzuki T."/>
            <person name="Kawagishi H."/>
            <person name="Hirai H."/>
        </authorList>
    </citation>
    <scope>NUCLEOTIDE SEQUENCE [LARGE SCALE GENOMIC DNA]</scope>
    <source>
        <strain evidence="1 2">YK-624</strain>
    </source>
</reference>
<dbReference type="AlphaFoldDB" id="A0A9P3GBG1"/>
<organism evidence="1 2">
    <name type="scientific">Phanerochaete sordida</name>
    <dbReference type="NCBI Taxonomy" id="48140"/>
    <lineage>
        <taxon>Eukaryota</taxon>
        <taxon>Fungi</taxon>
        <taxon>Dikarya</taxon>
        <taxon>Basidiomycota</taxon>
        <taxon>Agaricomycotina</taxon>
        <taxon>Agaricomycetes</taxon>
        <taxon>Polyporales</taxon>
        <taxon>Phanerochaetaceae</taxon>
        <taxon>Phanerochaete</taxon>
    </lineage>
</organism>
<keyword evidence="2" id="KW-1185">Reference proteome</keyword>
<accession>A0A9P3GBG1</accession>
<name>A0A9P3GBG1_9APHY</name>
<sequence>MHTVLGPLRPLSTKSLRVIDSPHLHGPTTRTIGPLHAGRTYPRTISNIHHEPTGSFRHFQERVINCDASASAAHPQPRTLTTARVAVSNSHSPADRSSAQLLCCRICDAAVCLSRPRRHGWPWGRDVTCYGANRAYAPLGDTVHNEWACLNTARSTWMRRCWLKVEVLARGDKWYPICAKCSATCPPGESRSWIQTQASIRCFL</sequence>
<evidence type="ECO:0000313" key="1">
    <source>
        <dbReference type="EMBL" id="GJE91806.1"/>
    </source>
</evidence>
<evidence type="ECO:0000313" key="2">
    <source>
        <dbReference type="Proteomes" id="UP000703269"/>
    </source>
</evidence>
<dbReference type="Proteomes" id="UP000703269">
    <property type="component" value="Unassembled WGS sequence"/>
</dbReference>